<keyword evidence="2" id="KW-1185">Reference proteome</keyword>
<gene>
    <name evidence="1" type="ORF">KUCA_T00003941001</name>
</gene>
<dbReference type="HOGENOM" id="CLU_1547837_0_0_1"/>
<sequence>MYPAKPVVSSTVTYRLFQLYNFTTLQFHPHPVTLRDIQPIQYTRDELLYSSLHLAAIIFIPQSLKHSQNFRTCRQIPAFGILRVQIKTASECVDPFQTLGLAAKKLTFAKQSIQFALCFSLFLEPTLRYIPRARFVANCKTHKPLSTNHHTLLFWFVRFPVLLLKSTTSQQTP</sequence>
<dbReference type="Proteomes" id="UP000019384">
    <property type="component" value="Unassembled WGS sequence"/>
</dbReference>
<dbReference type="RefSeq" id="XP_022459953.1">
    <property type="nucleotide sequence ID" value="XM_022602406.1"/>
</dbReference>
<proteinExistence type="predicted"/>
<protein>
    <submittedName>
        <fullName evidence="1">Uncharacterized protein</fullName>
    </submittedName>
</protein>
<dbReference type="AlphaFoldDB" id="W6MMZ1"/>
<dbReference type="GeneID" id="34521341"/>
<reference evidence="1" key="1">
    <citation type="submission" date="2013-12" db="EMBL/GenBank/DDBJ databases">
        <authorList>
            <person name="Genoscope - CEA"/>
        </authorList>
    </citation>
    <scope>NUCLEOTIDE SEQUENCE</scope>
    <source>
        <strain evidence="1">CBS 1993</strain>
    </source>
</reference>
<evidence type="ECO:0000313" key="1">
    <source>
        <dbReference type="EMBL" id="CDK27961.1"/>
    </source>
</evidence>
<reference evidence="1" key="2">
    <citation type="submission" date="2014-02" db="EMBL/GenBank/DDBJ databases">
        <title>Complete DNA sequence of /Kuraishia capsulata/ illustrates novel genomic features among budding yeasts (/Saccharomycotina/).</title>
        <authorList>
            <person name="Morales L."/>
            <person name="Noel B."/>
            <person name="Porcel B."/>
            <person name="Marcet-Houben M."/>
            <person name="Hullo M-F."/>
            <person name="Sacerdot C."/>
            <person name="Tekaia F."/>
            <person name="Leh-Louis V."/>
            <person name="Despons L."/>
            <person name="Khanna V."/>
            <person name="Aury J-M."/>
            <person name="Barbe V."/>
            <person name="Couloux A."/>
            <person name="Labadie K."/>
            <person name="Pelletier E."/>
            <person name="Souciet J-L."/>
            <person name="Boekhout T."/>
            <person name="Gabaldon T."/>
            <person name="Wincker P."/>
            <person name="Dujon B."/>
        </authorList>
    </citation>
    <scope>NUCLEOTIDE SEQUENCE</scope>
    <source>
        <strain evidence="1">CBS 1993</strain>
    </source>
</reference>
<dbReference type="EMBL" id="HG793128">
    <property type="protein sequence ID" value="CDK27961.1"/>
    <property type="molecule type" value="Genomic_DNA"/>
</dbReference>
<evidence type="ECO:0000313" key="2">
    <source>
        <dbReference type="Proteomes" id="UP000019384"/>
    </source>
</evidence>
<accession>W6MMZ1</accession>
<organism evidence="1 2">
    <name type="scientific">Kuraishia capsulata CBS 1993</name>
    <dbReference type="NCBI Taxonomy" id="1382522"/>
    <lineage>
        <taxon>Eukaryota</taxon>
        <taxon>Fungi</taxon>
        <taxon>Dikarya</taxon>
        <taxon>Ascomycota</taxon>
        <taxon>Saccharomycotina</taxon>
        <taxon>Pichiomycetes</taxon>
        <taxon>Pichiales</taxon>
        <taxon>Pichiaceae</taxon>
        <taxon>Kuraishia</taxon>
    </lineage>
</organism>
<name>W6MMZ1_9ASCO</name>